<feature type="transmembrane region" description="Helical" evidence="8">
    <location>
        <begin position="591"/>
        <end position="614"/>
    </location>
</feature>
<organism evidence="12 13">
    <name type="scientific">Calicophoron daubneyi</name>
    <name type="common">Rumen fluke</name>
    <name type="synonym">Paramphistomum daubneyi</name>
    <dbReference type="NCBI Taxonomy" id="300641"/>
    <lineage>
        <taxon>Eukaryota</taxon>
        <taxon>Metazoa</taxon>
        <taxon>Spiralia</taxon>
        <taxon>Lophotrochozoa</taxon>
        <taxon>Platyhelminthes</taxon>
        <taxon>Trematoda</taxon>
        <taxon>Digenea</taxon>
        <taxon>Plagiorchiida</taxon>
        <taxon>Pronocephalata</taxon>
        <taxon>Paramphistomoidea</taxon>
        <taxon>Paramphistomidae</taxon>
        <taxon>Calicophoron</taxon>
    </lineage>
</organism>
<evidence type="ECO:0000256" key="3">
    <source>
        <dbReference type="ARBA" id="ARBA00022475"/>
    </source>
</evidence>
<name>A0AAV2TQA5_CALDB</name>
<feature type="transmembrane region" description="Helical" evidence="8">
    <location>
        <begin position="832"/>
        <end position="850"/>
    </location>
</feature>
<comment type="subcellular location">
    <subcellularLocation>
        <location evidence="1">Cell membrane</location>
        <topology evidence="1">Multi-pass membrane protein</topology>
    </subcellularLocation>
    <subcellularLocation>
        <location evidence="8">Membrane</location>
        <topology evidence="8">Multi-pass membrane protein</topology>
    </subcellularLocation>
</comment>
<accession>A0AAV2TQA5</accession>
<feature type="domain" description="Anoctamin dimerisation" evidence="11">
    <location>
        <begin position="153"/>
        <end position="376"/>
    </location>
</feature>
<evidence type="ECO:0000256" key="6">
    <source>
        <dbReference type="ARBA" id="ARBA00023136"/>
    </source>
</evidence>
<keyword evidence="4 8" id="KW-0812">Transmembrane</keyword>
<dbReference type="EMBL" id="CAXLJL010000512">
    <property type="protein sequence ID" value="CAL5138632.1"/>
    <property type="molecule type" value="Genomic_DNA"/>
</dbReference>
<dbReference type="GO" id="GO:0005886">
    <property type="term" value="C:plasma membrane"/>
    <property type="evidence" value="ECO:0007669"/>
    <property type="project" value="UniProtKB-SubCell"/>
</dbReference>
<dbReference type="PANTHER" id="PTHR12308:SF83">
    <property type="entry name" value="ANOCTAMIN"/>
    <property type="match status" value="1"/>
</dbReference>
<dbReference type="AlphaFoldDB" id="A0AAV2TQA5"/>
<evidence type="ECO:0000256" key="4">
    <source>
        <dbReference type="ARBA" id="ARBA00022692"/>
    </source>
</evidence>
<dbReference type="InterPro" id="IPR049452">
    <property type="entry name" value="Anoctamin_TM"/>
</dbReference>
<dbReference type="Proteomes" id="UP001497525">
    <property type="component" value="Unassembled WGS sequence"/>
</dbReference>
<dbReference type="GO" id="GO:0046983">
    <property type="term" value="F:protein dimerization activity"/>
    <property type="evidence" value="ECO:0007669"/>
    <property type="project" value="InterPro"/>
</dbReference>
<comment type="similarity">
    <text evidence="2 8">Belongs to the anoctamin family.</text>
</comment>
<dbReference type="InterPro" id="IPR007632">
    <property type="entry name" value="Anoctamin"/>
</dbReference>
<dbReference type="GO" id="GO:0005254">
    <property type="term" value="F:chloride channel activity"/>
    <property type="evidence" value="ECO:0007669"/>
    <property type="project" value="TreeGrafter"/>
</dbReference>
<feature type="region of interest" description="Disordered" evidence="9">
    <location>
        <begin position="99"/>
        <end position="138"/>
    </location>
</feature>
<proteinExistence type="inferred from homology"/>
<feature type="transmembrane region" description="Helical" evidence="8">
    <location>
        <begin position="924"/>
        <end position="954"/>
    </location>
</feature>
<evidence type="ECO:0000313" key="12">
    <source>
        <dbReference type="EMBL" id="CAL5138632.1"/>
    </source>
</evidence>
<gene>
    <name evidence="12" type="ORF">CDAUBV1_LOCUS13453</name>
</gene>
<protein>
    <recommendedName>
        <fullName evidence="8">Anoctamin</fullName>
    </recommendedName>
</protein>
<comment type="caution">
    <text evidence="12">The sequence shown here is derived from an EMBL/GenBank/DDBJ whole genome shotgun (WGS) entry which is preliminary data.</text>
</comment>
<feature type="domain" description="Anoctamin transmembrane" evidence="10">
    <location>
        <begin position="379"/>
        <end position="967"/>
    </location>
</feature>
<keyword evidence="6 8" id="KW-0472">Membrane</keyword>
<evidence type="ECO:0000256" key="5">
    <source>
        <dbReference type="ARBA" id="ARBA00022989"/>
    </source>
</evidence>
<feature type="transmembrane region" description="Helical" evidence="8">
    <location>
        <begin position="548"/>
        <end position="571"/>
    </location>
</feature>
<evidence type="ECO:0000259" key="11">
    <source>
        <dbReference type="Pfam" id="PF16178"/>
    </source>
</evidence>
<dbReference type="Pfam" id="PF16178">
    <property type="entry name" value="Anoct_dimer"/>
    <property type="match status" value="2"/>
</dbReference>
<feature type="transmembrane region" description="Helical" evidence="8">
    <location>
        <begin position="785"/>
        <end position="811"/>
    </location>
</feature>
<evidence type="ECO:0000256" key="7">
    <source>
        <dbReference type="ARBA" id="ARBA00023180"/>
    </source>
</evidence>
<sequence length="1057" mass="121208">MDFLSHVDTFHNQGNWRSIYTSKNPDLYFRDGKRRIDYVLVYSRNDHKSSNRIKRKGFFEALADESIEIEVEDCAGRILGVTRTIDFDEAIEPTSAVKLGASQAKEPSADQPMADQPDNGSASESPKHDRDSAPPSSMDRYKLQAKGEMDFLSSDDLVFVKLYAPWALMCRFAEQFNFRKPLAQQLAGNEPERTENLCCSCLHLDKEVVKPLESAYTWPFDKHREYLFDIPEDRDEFFTQVERALVVDYILRRTHCTPQLLEEEEDGLINNTDPQAAVELAPRDRYRCMNIGITKLISDGVFLAAYPLHELSESVQRFYDRYHVSLDEHTSEGEDEALVHNESQWPRRTKTTTFNNRTLLKRYWAAYRYCCKEQPLDYVRNYFGEAVAFYFAWLGFYTACLVPVAIIGLIIFLFGLYGIHDDPIITDVCDHGSSTNMCPLCRESFCKFWTLNISCLRTKLTRLVDNEGTVLFGVVMAMWAIIFLELWKRRQYTLAFRWNVHNLEPVDQPARPEFLELLDKGYPAVINPVSGNMEPFVSFWRRRVPFTVISYSTVLFGVILTLAFLIGVIMYKLVIKIILYKNPSQIVQSSAGMLATATGSVINLILIFLLKFVYDRIAVKMTELEKHRNQIDYDNSLTLKLYLLQFVNHYSSIFYIAYIQGNTAALPGSQHIAVQSTGCDQGDCLFELFLQLIIIMVGKQLLGFLQETLMPVILTLLGKINHLRRAKKQAKDTDTLANNAEPENWVSDNLEEGQPSKCRLLACRADYSLLDPGSRPLFNEYLEMMIQYGFITMFVPAFPLAPFFGLLNNLFEIRGDAKKFCNQYRRPVTDRVKGIGIWFSILVVLSSIAIRTNACVIAFTTQFIDRWVYRDSYSPDGTYAGFMNFTLSWMNSSRFLSNSSSEYCRYSDYRSPPWVDPQLSFTAIYYHVLAAKFIFVFLFETLAVIVTSLLAALIPDVPEKILLRIYREAYITNQIITNAEIQHLKGRKSALRGVQPSVWKDILSRTRGMDKDGAMPVIGFYEEVPQYPTLPSVPSASNNEANEEDLPLIGFQMSEDS</sequence>
<comment type="caution">
    <text evidence="8">Lacks conserved residue(s) required for the propagation of feature annotation.</text>
</comment>
<reference evidence="12" key="1">
    <citation type="submission" date="2024-06" db="EMBL/GenBank/DDBJ databases">
        <authorList>
            <person name="Liu X."/>
            <person name="Lenzi L."/>
            <person name="Haldenby T S."/>
            <person name="Uol C."/>
        </authorList>
    </citation>
    <scope>NUCLEOTIDE SEQUENCE</scope>
</reference>
<dbReference type="PANTHER" id="PTHR12308">
    <property type="entry name" value="ANOCTAMIN"/>
    <property type="match status" value="1"/>
</dbReference>
<dbReference type="Pfam" id="PF04547">
    <property type="entry name" value="Anoctamin"/>
    <property type="match status" value="1"/>
</dbReference>
<keyword evidence="5 8" id="KW-1133">Transmembrane helix</keyword>
<feature type="domain" description="Anoctamin dimerisation" evidence="11">
    <location>
        <begin position="28"/>
        <end position="74"/>
    </location>
</feature>
<keyword evidence="3" id="KW-1003">Cell membrane</keyword>
<evidence type="ECO:0000256" key="1">
    <source>
        <dbReference type="ARBA" id="ARBA00004651"/>
    </source>
</evidence>
<evidence type="ECO:0000256" key="8">
    <source>
        <dbReference type="RuleBase" id="RU280814"/>
    </source>
</evidence>
<evidence type="ECO:0000259" key="10">
    <source>
        <dbReference type="Pfam" id="PF04547"/>
    </source>
</evidence>
<evidence type="ECO:0000313" key="13">
    <source>
        <dbReference type="Proteomes" id="UP001497525"/>
    </source>
</evidence>
<feature type="transmembrane region" description="Helical" evidence="8">
    <location>
        <begin position="469"/>
        <end position="487"/>
    </location>
</feature>
<keyword evidence="7" id="KW-0325">Glycoprotein</keyword>
<feature type="transmembrane region" description="Helical" evidence="8">
    <location>
        <begin position="390"/>
        <end position="417"/>
    </location>
</feature>
<evidence type="ECO:0000256" key="2">
    <source>
        <dbReference type="ARBA" id="ARBA00009671"/>
    </source>
</evidence>
<dbReference type="InterPro" id="IPR032394">
    <property type="entry name" value="Anoct_dimer"/>
</dbReference>
<evidence type="ECO:0000256" key="9">
    <source>
        <dbReference type="SAM" id="MobiDB-lite"/>
    </source>
</evidence>